<gene>
    <name evidence="3" type="ORF">OHU27_24915</name>
</gene>
<proteinExistence type="predicted"/>
<dbReference type="Proteomes" id="UP001622690">
    <property type="component" value="Chromosome"/>
</dbReference>
<keyword evidence="2" id="KW-0472">Membrane</keyword>
<keyword evidence="2" id="KW-1133">Transmembrane helix</keyword>
<evidence type="ECO:0000256" key="2">
    <source>
        <dbReference type="SAM" id="Phobius"/>
    </source>
</evidence>
<protein>
    <submittedName>
        <fullName evidence="3">DUF4190 domain-containing protein</fullName>
    </submittedName>
</protein>
<feature type="region of interest" description="Disordered" evidence="1">
    <location>
        <begin position="124"/>
        <end position="145"/>
    </location>
</feature>
<feature type="compositionally biased region" description="Low complexity" evidence="1">
    <location>
        <begin position="7"/>
        <end position="24"/>
    </location>
</feature>
<organism evidence="3 4">
    <name type="scientific">Streptomyces nigra</name>
    <dbReference type="NCBI Taxonomy" id="1827580"/>
    <lineage>
        <taxon>Bacteria</taxon>
        <taxon>Bacillati</taxon>
        <taxon>Actinomycetota</taxon>
        <taxon>Actinomycetes</taxon>
        <taxon>Kitasatosporales</taxon>
        <taxon>Streptomycetaceae</taxon>
        <taxon>Streptomyces</taxon>
    </lineage>
</organism>
<keyword evidence="4" id="KW-1185">Reference proteome</keyword>
<dbReference type="EMBL" id="CP108125">
    <property type="protein sequence ID" value="WTO85496.1"/>
    <property type="molecule type" value="Genomic_DNA"/>
</dbReference>
<evidence type="ECO:0000313" key="4">
    <source>
        <dbReference type="Proteomes" id="UP001622690"/>
    </source>
</evidence>
<feature type="transmembrane region" description="Helical" evidence="2">
    <location>
        <begin position="183"/>
        <end position="209"/>
    </location>
</feature>
<evidence type="ECO:0000256" key="1">
    <source>
        <dbReference type="SAM" id="MobiDB-lite"/>
    </source>
</evidence>
<feature type="region of interest" description="Disordered" evidence="1">
    <location>
        <begin position="1"/>
        <end position="110"/>
    </location>
</feature>
<sequence length="254" mass="24984">MSDDTQAPEVPEGPGAPEDGAAAPKTSLEKTGSPAAPAAEERDPWAPPAPGGPGHTVAANEPPAWAGPTVHDQRTMAALPTPGPGQPGASPWAHPAAPGQAVPPSDPFAPPAYPGPYGPVASYGEPVPPPPIGPEGPGQVPYGYPGTPGYPGAHAPGASAGLSYGWPGMHQPLPSNGMGTAGLVLGIISAAIFCLWPIAIVLGVLALIFGAIGRGKARRGEATNPGQALAGIICGITGIVLGVGLLVITVFANL</sequence>
<name>A0ABZ1IZ07_9ACTN</name>
<feature type="transmembrane region" description="Helical" evidence="2">
    <location>
        <begin position="229"/>
        <end position="252"/>
    </location>
</feature>
<dbReference type="RefSeq" id="WP_406259010.1">
    <property type="nucleotide sequence ID" value="NZ_CP108125.1"/>
</dbReference>
<accession>A0ABZ1IZ07</accession>
<keyword evidence="2" id="KW-0812">Transmembrane</keyword>
<reference evidence="3 4" key="1">
    <citation type="submission" date="2022-10" db="EMBL/GenBank/DDBJ databases">
        <title>The complete genomes of actinobacterial strains from the NBC collection.</title>
        <authorList>
            <person name="Joergensen T.S."/>
            <person name="Alvarez Arevalo M."/>
            <person name="Sterndorff E.B."/>
            <person name="Faurdal D."/>
            <person name="Vuksanovic O."/>
            <person name="Mourched A.-S."/>
            <person name="Charusanti P."/>
            <person name="Shaw S."/>
            <person name="Blin K."/>
            <person name="Weber T."/>
        </authorList>
    </citation>
    <scope>NUCLEOTIDE SEQUENCE [LARGE SCALE GENOMIC DNA]</scope>
    <source>
        <strain evidence="3 4">NBC_00206</strain>
    </source>
</reference>
<evidence type="ECO:0000313" key="3">
    <source>
        <dbReference type="EMBL" id="WTO85496.1"/>
    </source>
</evidence>